<evidence type="ECO:0000313" key="1">
    <source>
        <dbReference type="EMBL" id="KAK4215227.1"/>
    </source>
</evidence>
<name>A0AAN7B9Q5_9PEZI</name>
<comment type="caution">
    <text evidence="1">The sequence shown here is derived from an EMBL/GenBank/DDBJ whole genome shotgun (WGS) entry which is preliminary data.</text>
</comment>
<accession>A0AAN7B9Q5</accession>
<proteinExistence type="predicted"/>
<organism evidence="1 2">
    <name type="scientific">Rhypophila decipiens</name>
    <dbReference type="NCBI Taxonomy" id="261697"/>
    <lineage>
        <taxon>Eukaryota</taxon>
        <taxon>Fungi</taxon>
        <taxon>Dikarya</taxon>
        <taxon>Ascomycota</taxon>
        <taxon>Pezizomycotina</taxon>
        <taxon>Sordariomycetes</taxon>
        <taxon>Sordariomycetidae</taxon>
        <taxon>Sordariales</taxon>
        <taxon>Naviculisporaceae</taxon>
        <taxon>Rhypophila</taxon>
    </lineage>
</organism>
<reference evidence="1" key="1">
    <citation type="journal article" date="2023" name="Mol. Phylogenet. Evol.">
        <title>Genome-scale phylogeny and comparative genomics of the fungal order Sordariales.</title>
        <authorList>
            <person name="Hensen N."/>
            <person name="Bonometti L."/>
            <person name="Westerberg I."/>
            <person name="Brannstrom I.O."/>
            <person name="Guillou S."/>
            <person name="Cros-Aarteil S."/>
            <person name="Calhoun S."/>
            <person name="Haridas S."/>
            <person name="Kuo A."/>
            <person name="Mondo S."/>
            <person name="Pangilinan J."/>
            <person name="Riley R."/>
            <person name="LaButti K."/>
            <person name="Andreopoulos B."/>
            <person name="Lipzen A."/>
            <person name="Chen C."/>
            <person name="Yan M."/>
            <person name="Daum C."/>
            <person name="Ng V."/>
            <person name="Clum A."/>
            <person name="Steindorff A."/>
            <person name="Ohm R.A."/>
            <person name="Martin F."/>
            <person name="Silar P."/>
            <person name="Natvig D.O."/>
            <person name="Lalanne C."/>
            <person name="Gautier V."/>
            <person name="Ament-Velasquez S.L."/>
            <person name="Kruys A."/>
            <person name="Hutchinson M.I."/>
            <person name="Powell A.J."/>
            <person name="Barry K."/>
            <person name="Miller A.N."/>
            <person name="Grigoriev I.V."/>
            <person name="Debuchy R."/>
            <person name="Gladieux P."/>
            <person name="Hiltunen Thoren M."/>
            <person name="Johannesson H."/>
        </authorList>
    </citation>
    <scope>NUCLEOTIDE SEQUENCE</scope>
    <source>
        <strain evidence="1">PSN293</strain>
    </source>
</reference>
<dbReference type="EMBL" id="MU858082">
    <property type="protein sequence ID" value="KAK4215227.1"/>
    <property type="molecule type" value="Genomic_DNA"/>
</dbReference>
<evidence type="ECO:0000313" key="2">
    <source>
        <dbReference type="Proteomes" id="UP001301769"/>
    </source>
</evidence>
<sequence>MLDKSDLGFDVNQFLWDYIFESGQTRRNNKGKLSGGNLNRWKKEMFGQTVRALVEAGADINYQSPVGSKREKATIGATPLQALCYMYRETAVGESPSSEQQPGRPVWELRPHSVTILQIIVDHFHADPTLQFKGSSPVSMMRTIWNHADDDLMVKRCAAKAMEVLEKPQAAFWKGETKSIIKDKQVAARLKKFMKRCRTPYSTQKGHIDPKFKKELVRVHNSVLKEKFWPQVTDEVLDDGKKGGLMDQMLEELEPLVHQQLKEKWAMVQAASG</sequence>
<dbReference type="AlphaFoldDB" id="A0AAN7B9Q5"/>
<dbReference type="Proteomes" id="UP001301769">
    <property type="component" value="Unassembled WGS sequence"/>
</dbReference>
<reference evidence="1" key="2">
    <citation type="submission" date="2023-05" db="EMBL/GenBank/DDBJ databases">
        <authorList>
            <consortium name="Lawrence Berkeley National Laboratory"/>
            <person name="Steindorff A."/>
            <person name="Hensen N."/>
            <person name="Bonometti L."/>
            <person name="Westerberg I."/>
            <person name="Brannstrom I.O."/>
            <person name="Guillou S."/>
            <person name="Cros-Aarteil S."/>
            <person name="Calhoun S."/>
            <person name="Haridas S."/>
            <person name="Kuo A."/>
            <person name="Mondo S."/>
            <person name="Pangilinan J."/>
            <person name="Riley R."/>
            <person name="Labutti K."/>
            <person name="Andreopoulos B."/>
            <person name="Lipzen A."/>
            <person name="Chen C."/>
            <person name="Yanf M."/>
            <person name="Daum C."/>
            <person name="Ng V."/>
            <person name="Clum A."/>
            <person name="Ohm R."/>
            <person name="Martin F."/>
            <person name="Silar P."/>
            <person name="Natvig D."/>
            <person name="Lalanne C."/>
            <person name="Gautier V."/>
            <person name="Ament-Velasquez S.L."/>
            <person name="Kruys A."/>
            <person name="Hutchinson M.I."/>
            <person name="Powell A.J."/>
            <person name="Barry K."/>
            <person name="Miller A.N."/>
            <person name="Grigoriev I.V."/>
            <person name="Debuchy R."/>
            <person name="Gladieux P."/>
            <person name="Thoren M.H."/>
            <person name="Johannesson H."/>
        </authorList>
    </citation>
    <scope>NUCLEOTIDE SEQUENCE</scope>
    <source>
        <strain evidence="1">PSN293</strain>
    </source>
</reference>
<keyword evidence="2" id="KW-1185">Reference proteome</keyword>
<protein>
    <submittedName>
        <fullName evidence="1">Uncharacterized protein</fullName>
    </submittedName>
</protein>
<gene>
    <name evidence="1" type="ORF">QBC37DRAFT_372179</name>
</gene>